<keyword evidence="4" id="KW-1185">Reference proteome</keyword>
<dbReference type="Proteomes" id="UP000503336">
    <property type="component" value="Chromosome"/>
</dbReference>
<evidence type="ECO:0000313" key="4">
    <source>
        <dbReference type="Proteomes" id="UP000503336"/>
    </source>
</evidence>
<gene>
    <name evidence="3" type="ORF">G5B40_05115</name>
</gene>
<name>A0A7L5BUZ6_9RHOB</name>
<sequence>MEAPSPPMREIEDPDARAARLRKRFARTSRRLERRDFRRALWRRRWLFVLFLCVLGGIGYALGASLWSMQMTLRHWAAAPNCDAARAIGLAPAAIGEPGYYARHDADHDGVACEPYRAARTEIRREWPDERRRRPGKWDQPPRDSIK</sequence>
<dbReference type="KEGG" id="hdh:G5B40_05115"/>
<organism evidence="3 4">
    <name type="scientific">Pikeienuella piscinae</name>
    <dbReference type="NCBI Taxonomy" id="2748098"/>
    <lineage>
        <taxon>Bacteria</taxon>
        <taxon>Pseudomonadati</taxon>
        <taxon>Pseudomonadota</taxon>
        <taxon>Alphaproteobacteria</taxon>
        <taxon>Rhodobacterales</taxon>
        <taxon>Paracoccaceae</taxon>
        <taxon>Pikeienuella</taxon>
    </lineage>
</organism>
<accession>A0A7L5BUZ6</accession>
<reference evidence="3 4" key="1">
    <citation type="submission" date="2020-02" db="EMBL/GenBank/DDBJ databases">
        <title>complete genome sequence of Rhodobacteraceae bacterium.</title>
        <authorList>
            <person name="Park J."/>
            <person name="Kim Y.-S."/>
            <person name="Kim K.-H."/>
        </authorList>
    </citation>
    <scope>NUCLEOTIDE SEQUENCE [LARGE SCALE GENOMIC DNA]</scope>
    <source>
        <strain evidence="3 4">RR4-56</strain>
    </source>
</reference>
<evidence type="ECO:0000259" key="2">
    <source>
        <dbReference type="SMART" id="SM00894"/>
    </source>
</evidence>
<evidence type="ECO:0000256" key="1">
    <source>
        <dbReference type="SAM" id="MobiDB-lite"/>
    </source>
</evidence>
<dbReference type="AlphaFoldDB" id="A0A7L5BUZ6"/>
<dbReference type="InterPro" id="IPR008613">
    <property type="entry name" value="Excalibur_Ca-bd_domain"/>
</dbReference>
<feature type="region of interest" description="Disordered" evidence="1">
    <location>
        <begin position="128"/>
        <end position="147"/>
    </location>
</feature>
<dbReference type="Pfam" id="PF05901">
    <property type="entry name" value="Excalibur"/>
    <property type="match status" value="1"/>
</dbReference>
<dbReference type="EMBL" id="CP049056">
    <property type="protein sequence ID" value="QIE54883.1"/>
    <property type="molecule type" value="Genomic_DNA"/>
</dbReference>
<feature type="domain" description="Excalibur calcium-binding" evidence="2">
    <location>
        <begin position="78"/>
        <end position="114"/>
    </location>
</feature>
<dbReference type="SMART" id="SM00894">
    <property type="entry name" value="Excalibur"/>
    <property type="match status" value="1"/>
</dbReference>
<protein>
    <submittedName>
        <fullName evidence="3">Excalibur calcium-binding domain-containing protein</fullName>
    </submittedName>
</protein>
<dbReference type="RefSeq" id="WP_165095885.1">
    <property type="nucleotide sequence ID" value="NZ_CP049056.1"/>
</dbReference>
<proteinExistence type="predicted"/>
<evidence type="ECO:0000313" key="3">
    <source>
        <dbReference type="EMBL" id="QIE54883.1"/>
    </source>
</evidence>